<evidence type="ECO:0000256" key="3">
    <source>
        <dbReference type="ARBA" id="ARBA00013036"/>
    </source>
</evidence>
<evidence type="ECO:0000313" key="13">
    <source>
        <dbReference type="Proteomes" id="UP000184342"/>
    </source>
</evidence>
<accession>A0A1M6DPP0</accession>
<evidence type="ECO:0000313" key="12">
    <source>
        <dbReference type="EMBL" id="SHI75142.1"/>
    </source>
</evidence>
<evidence type="ECO:0000256" key="10">
    <source>
        <dbReference type="ARBA" id="ARBA00023239"/>
    </source>
</evidence>
<dbReference type="GO" id="GO:0008652">
    <property type="term" value="P:amino acid biosynthetic process"/>
    <property type="evidence" value="ECO:0007669"/>
    <property type="project" value="UniProtKB-KW"/>
</dbReference>
<keyword evidence="7 11" id="KW-0274">FAD</keyword>
<dbReference type="Proteomes" id="UP000184342">
    <property type="component" value="Unassembled WGS sequence"/>
</dbReference>
<dbReference type="AlphaFoldDB" id="A0A1M6DPP0"/>
<comment type="pathway">
    <text evidence="1 11">Metabolic intermediate biosynthesis; chorismate biosynthesis; chorismate from D-erythrose 4-phosphate and phosphoenolpyruvate: step 7/7.</text>
</comment>
<evidence type="ECO:0000256" key="7">
    <source>
        <dbReference type="ARBA" id="ARBA00022827"/>
    </source>
</evidence>
<reference evidence="12 13" key="1">
    <citation type="submission" date="2016-11" db="EMBL/GenBank/DDBJ databases">
        <authorList>
            <person name="Jaros S."/>
            <person name="Januszkiewicz K."/>
            <person name="Wedrychowicz H."/>
        </authorList>
    </citation>
    <scope>NUCLEOTIDE SEQUENCE [LARGE SCALE GENOMIC DNA]</scope>
    <source>
        <strain evidence="12 13">DSM 15970</strain>
    </source>
</reference>
<name>A0A1M6DPP0_9FIRM</name>
<dbReference type="GO" id="GO:0010181">
    <property type="term" value="F:FMN binding"/>
    <property type="evidence" value="ECO:0007669"/>
    <property type="project" value="TreeGrafter"/>
</dbReference>
<dbReference type="InterPro" id="IPR035904">
    <property type="entry name" value="Chorismate_synth_AroC_sf"/>
</dbReference>
<evidence type="ECO:0000256" key="4">
    <source>
        <dbReference type="ARBA" id="ARBA00022605"/>
    </source>
</evidence>
<dbReference type="UniPathway" id="UPA00053">
    <property type="reaction ID" value="UER00090"/>
</dbReference>
<evidence type="ECO:0000256" key="6">
    <source>
        <dbReference type="ARBA" id="ARBA00022643"/>
    </source>
</evidence>
<dbReference type="EMBL" id="FQYT01000006">
    <property type="protein sequence ID" value="SHI75142.1"/>
    <property type="molecule type" value="Genomic_DNA"/>
</dbReference>
<feature type="binding site" evidence="11">
    <location>
        <begin position="125"/>
        <end position="127"/>
    </location>
    <ligand>
        <name>FMN</name>
        <dbReference type="ChEBI" id="CHEBI:58210"/>
    </ligand>
</feature>
<feature type="binding site" evidence="11">
    <location>
        <position position="293"/>
    </location>
    <ligand>
        <name>FMN</name>
        <dbReference type="ChEBI" id="CHEBI:58210"/>
    </ligand>
</feature>
<evidence type="ECO:0000256" key="9">
    <source>
        <dbReference type="ARBA" id="ARBA00023141"/>
    </source>
</evidence>
<dbReference type="GO" id="GO:0005829">
    <property type="term" value="C:cytosol"/>
    <property type="evidence" value="ECO:0007669"/>
    <property type="project" value="TreeGrafter"/>
</dbReference>
<dbReference type="InterPro" id="IPR020541">
    <property type="entry name" value="Chorismate_synthase_CS"/>
</dbReference>
<evidence type="ECO:0000256" key="2">
    <source>
        <dbReference type="ARBA" id="ARBA00008014"/>
    </source>
</evidence>
<dbReference type="GO" id="GO:0009423">
    <property type="term" value="P:chorismate biosynthetic process"/>
    <property type="evidence" value="ECO:0007669"/>
    <property type="project" value="UniProtKB-UniRule"/>
</dbReference>
<dbReference type="RefSeq" id="WP_073993042.1">
    <property type="nucleotide sequence ID" value="NZ_FQYT01000006.1"/>
</dbReference>
<evidence type="ECO:0000256" key="1">
    <source>
        <dbReference type="ARBA" id="ARBA00005044"/>
    </source>
</evidence>
<dbReference type="SUPFAM" id="SSF103263">
    <property type="entry name" value="Chorismate synthase, AroC"/>
    <property type="match status" value="1"/>
</dbReference>
<comment type="cofactor">
    <cofactor evidence="11">
        <name>FMNH2</name>
        <dbReference type="ChEBI" id="CHEBI:57618"/>
    </cofactor>
    <text evidence="11">Reduced FMN (FMNH(2)).</text>
</comment>
<dbReference type="PROSITE" id="PS00789">
    <property type="entry name" value="CHORISMATE_SYNTHASE_3"/>
    <property type="match status" value="1"/>
</dbReference>
<keyword evidence="13" id="KW-1185">Reference proteome</keyword>
<keyword evidence="9 11" id="KW-0057">Aromatic amino acid biosynthesis</keyword>
<feature type="binding site" evidence="11">
    <location>
        <begin position="308"/>
        <end position="312"/>
    </location>
    <ligand>
        <name>FMN</name>
        <dbReference type="ChEBI" id="CHEBI:58210"/>
    </ligand>
</feature>
<dbReference type="NCBIfam" id="TIGR00033">
    <property type="entry name" value="aroC"/>
    <property type="match status" value="1"/>
</dbReference>
<proteinExistence type="inferred from homology"/>
<comment type="caution">
    <text evidence="11">Lacks conserved residue(s) required for the propagation of feature annotation.</text>
</comment>
<dbReference type="Pfam" id="PF01264">
    <property type="entry name" value="Chorismate_synt"/>
    <property type="match status" value="1"/>
</dbReference>
<dbReference type="CDD" id="cd07304">
    <property type="entry name" value="Chorismate_synthase"/>
    <property type="match status" value="1"/>
</dbReference>
<keyword evidence="4 11" id="KW-0028">Amino-acid biosynthesis</keyword>
<dbReference type="EC" id="4.2.3.5" evidence="3 11"/>
<feature type="binding site" evidence="11">
    <location>
        <position position="47"/>
    </location>
    <ligand>
        <name>NADP(+)</name>
        <dbReference type="ChEBI" id="CHEBI:58349"/>
    </ligand>
</feature>
<comment type="function">
    <text evidence="11">Catalyzes the anti-1,4-elimination of the C-3 phosphate and the C-6 proR hydrogen from 5-enolpyruvylshikimate-3-phosphate (EPSP) to yield chorismate, which is the branch point compound that serves as the starting substrate for the three terminal pathways of aromatic amino acid biosynthesis. This reaction introduces a second double bond into the aromatic ring system.</text>
</comment>
<feature type="binding site" evidence="11">
    <location>
        <position position="335"/>
    </location>
    <ligand>
        <name>FMN</name>
        <dbReference type="ChEBI" id="CHEBI:58210"/>
    </ligand>
</feature>
<evidence type="ECO:0000256" key="5">
    <source>
        <dbReference type="ARBA" id="ARBA00022630"/>
    </source>
</evidence>
<dbReference type="GO" id="GO:0004107">
    <property type="term" value="F:chorismate synthase activity"/>
    <property type="evidence" value="ECO:0007669"/>
    <property type="project" value="UniProtKB-UniRule"/>
</dbReference>
<comment type="catalytic activity">
    <reaction evidence="11">
        <text>5-O-(1-carboxyvinyl)-3-phosphoshikimate = chorismate + phosphate</text>
        <dbReference type="Rhea" id="RHEA:21020"/>
        <dbReference type="ChEBI" id="CHEBI:29748"/>
        <dbReference type="ChEBI" id="CHEBI:43474"/>
        <dbReference type="ChEBI" id="CHEBI:57701"/>
        <dbReference type="EC" id="4.2.3.5"/>
    </reaction>
</comment>
<sequence>MSSFWGNQLHISIFGESHGKGIGVVVDSPPPGIKLDIDAIRAFMLRRAPGRTPWSTPRKEEDTPEILSGFYHECTTGTPLTAVIRNSDTHSSDYGNLVQVPRPGHGDLTGSIRYKGFNDIRGGGHFSGRLTAPLCFAGAVSLQILEKQGIQIYARIKEIAGIEDVPLDPARPPMQELSQLRLKSFPTLDDSAGSSMIDAVEKARMELDSVGGIVECFITGLPAGIGDPMFGGLEPRLASMLYAIPAVKALSFGSGFDICRRRGSENNDSPFYSDEGGQRHITYKTNHSGGVDGGISNGMPVVFQLGIKPTPSISLEQDSIRLSDKTDAKLVIKGRHDPCIVPRAVPVAEAAAAIVILDSLMGSGWFGGRNA</sequence>
<comment type="similarity">
    <text evidence="2 11">Belongs to the chorismate synthase family.</text>
</comment>
<dbReference type="PANTHER" id="PTHR21085">
    <property type="entry name" value="CHORISMATE SYNTHASE"/>
    <property type="match status" value="1"/>
</dbReference>
<dbReference type="PIRSF" id="PIRSF001456">
    <property type="entry name" value="Chorismate_synth"/>
    <property type="match status" value="1"/>
</dbReference>
<protein>
    <recommendedName>
        <fullName evidence="3 11">Chorismate synthase</fullName>
        <shortName evidence="11">CS</shortName>
        <ecNumber evidence="3 11">4.2.3.5</ecNumber>
    </recommendedName>
    <alternativeName>
        <fullName evidence="11">5-enolpyruvylshikimate-3-phosphate phospholyase</fullName>
    </alternativeName>
</protein>
<evidence type="ECO:0000256" key="8">
    <source>
        <dbReference type="ARBA" id="ARBA00022857"/>
    </source>
</evidence>
<comment type="subunit">
    <text evidence="11">Homotetramer.</text>
</comment>
<keyword evidence="10 11" id="KW-0456">Lyase</keyword>
<dbReference type="GO" id="GO:0009073">
    <property type="term" value="P:aromatic amino acid family biosynthetic process"/>
    <property type="evidence" value="ECO:0007669"/>
    <property type="project" value="UniProtKB-KW"/>
</dbReference>
<evidence type="ECO:0000256" key="11">
    <source>
        <dbReference type="HAMAP-Rule" id="MF_00300"/>
    </source>
</evidence>
<keyword evidence="5 11" id="KW-0285">Flavoprotein</keyword>
<dbReference type="STRING" id="1122934.SAMN02745691_00771"/>
<dbReference type="NCBIfam" id="NF003793">
    <property type="entry name" value="PRK05382.1"/>
    <property type="match status" value="1"/>
</dbReference>
<organism evidence="12 13">
    <name type="scientific">Parasporobacterium paucivorans DSM 15970</name>
    <dbReference type="NCBI Taxonomy" id="1122934"/>
    <lineage>
        <taxon>Bacteria</taxon>
        <taxon>Bacillati</taxon>
        <taxon>Bacillota</taxon>
        <taxon>Clostridia</taxon>
        <taxon>Lachnospirales</taxon>
        <taxon>Lachnospiraceae</taxon>
        <taxon>Parasporobacterium</taxon>
    </lineage>
</organism>
<gene>
    <name evidence="11" type="primary">aroC</name>
    <name evidence="12" type="ORF">SAMN02745691_00771</name>
</gene>
<dbReference type="InterPro" id="IPR000453">
    <property type="entry name" value="Chorismate_synth"/>
</dbReference>
<dbReference type="Gene3D" id="3.60.150.10">
    <property type="entry name" value="Chorismate synthase AroC"/>
    <property type="match status" value="1"/>
</dbReference>
<dbReference type="OrthoDB" id="9771806at2"/>
<dbReference type="HAMAP" id="MF_00300">
    <property type="entry name" value="Chorismate_synth"/>
    <property type="match status" value="1"/>
</dbReference>
<keyword evidence="8 11" id="KW-0521">NADP</keyword>
<dbReference type="PANTHER" id="PTHR21085:SF0">
    <property type="entry name" value="CHORISMATE SYNTHASE"/>
    <property type="match status" value="1"/>
</dbReference>
<keyword evidence="6 11" id="KW-0288">FMN</keyword>